<dbReference type="EMBL" id="CM020620">
    <property type="protein sequence ID" value="KAK1869718.1"/>
    <property type="molecule type" value="Genomic_DNA"/>
</dbReference>
<accession>A0ACC3CIS9</accession>
<proteinExistence type="predicted"/>
<protein>
    <submittedName>
        <fullName evidence="1">Uncharacterized protein</fullName>
    </submittedName>
</protein>
<dbReference type="Proteomes" id="UP000798662">
    <property type="component" value="Chromosome 3"/>
</dbReference>
<comment type="caution">
    <text evidence="1">The sequence shown here is derived from an EMBL/GenBank/DDBJ whole genome shotgun (WGS) entry which is preliminary data.</text>
</comment>
<evidence type="ECO:0000313" key="2">
    <source>
        <dbReference type="Proteomes" id="UP000798662"/>
    </source>
</evidence>
<keyword evidence="2" id="KW-1185">Reference proteome</keyword>
<gene>
    <name evidence="1" type="ORF">I4F81_012185</name>
</gene>
<organism evidence="1 2">
    <name type="scientific">Pyropia yezoensis</name>
    <name type="common">Susabi-nori</name>
    <name type="synonym">Porphyra yezoensis</name>
    <dbReference type="NCBI Taxonomy" id="2788"/>
    <lineage>
        <taxon>Eukaryota</taxon>
        <taxon>Rhodophyta</taxon>
        <taxon>Bangiophyceae</taxon>
        <taxon>Bangiales</taxon>
        <taxon>Bangiaceae</taxon>
        <taxon>Pyropia</taxon>
    </lineage>
</organism>
<evidence type="ECO:0000313" key="1">
    <source>
        <dbReference type="EMBL" id="KAK1869718.1"/>
    </source>
</evidence>
<name>A0ACC3CIS9_PYRYE</name>
<reference evidence="1" key="1">
    <citation type="submission" date="2019-11" db="EMBL/GenBank/DDBJ databases">
        <title>Nori genome reveals adaptations in red seaweeds to the harsh intertidal environment.</title>
        <authorList>
            <person name="Wang D."/>
            <person name="Mao Y."/>
        </authorList>
    </citation>
    <scope>NUCLEOTIDE SEQUENCE</scope>
    <source>
        <tissue evidence="1">Gametophyte</tissue>
    </source>
</reference>
<sequence length="354" mass="37180">MVSGGVRGHCGRHGAIKWPPWPATPGHTGRLPPCQRPTPPPPQLFQPAGAPPPPPSTPPSTPPPPRVPSTYPSHRRPRRPAGAPTPPPPPAARRRPSRRRGRSGGRRRHCPRPPHRRGRSPGSAGGGGCGCGRRRQRRRPPPPPPLPPPPRLPSRPPVNAVGRVAAPPGPWPWPGGERGRGGRGTSRGQCANARGERAGKVKGGMRMRRRAAAGETQCACGSGWGKGGGEETHQSRVTGGGVSGCSSPPPTGSLQRDPFWSRRRAARHVPPAEPPLPRSACPQWRLPCHGGAEGNEGGGAGPPIGWPSEQRRPRRLSSGEARRCAKREEAGREGAGGAVTRGRDRPAPPQPTGG</sequence>